<evidence type="ECO:0000256" key="1">
    <source>
        <dbReference type="SAM" id="Phobius"/>
    </source>
</evidence>
<dbReference type="NCBIfam" id="TIGR03736">
    <property type="entry name" value="PRTRC_ThiF"/>
    <property type="match status" value="1"/>
</dbReference>
<protein>
    <submittedName>
        <fullName evidence="3">UBA/THIF-type NAD/FAD binding protein</fullName>
    </submittedName>
</protein>
<reference evidence="3" key="1">
    <citation type="submission" date="2009-10" db="EMBL/GenBank/DDBJ databases">
        <title>Diversity of trophic interactions inside an arsenic-rich microbial ecosystem.</title>
        <authorList>
            <person name="Bertin P.N."/>
            <person name="Heinrich-Salmeron A."/>
            <person name="Pelletier E."/>
            <person name="Goulhen-Chollet F."/>
            <person name="Arsene-Ploetze F."/>
            <person name="Gallien S."/>
            <person name="Calteau A."/>
            <person name="Vallenet D."/>
            <person name="Casiot C."/>
            <person name="Chane-Woon-Ming B."/>
            <person name="Giloteaux L."/>
            <person name="Barakat M."/>
            <person name="Bonnefoy V."/>
            <person name="Bruneel O."/>
            <person name="Chandler M."/>
            <person name="Cleiss J."/>
            <person name="Duran R."/>
            <person name="Elbaz-Poulichet F."/>
            <person name="Fonknechten N."/>
            <person name="Lauga B."/>
            <person name="Mornico D."/>
            <person name="Ortet P."/>
            <person name="Schaeffer C."/>
            <person name="Siguier P."/>
            <person name="Alexander Thil Smith A."/>
            <person name="Van Dorsselaer A."/>
            <person name="Weissenbach J."/>
            <person name="Medigue C."/>
            <person name="Le Paslier D."/>
        </authorList>
    </citation>
    <scope>NUCLEOTIDE SEQUENCE</scope>
</reference>
<keyword evidence="1" id="KW-0812">Transmembrane</keyword>
<dbReference type="GO" id="GO:0008641">
    <property type="term" value="F:ubiquitin-like modifier activating enzyme activity"/>
    <property type="evidence" value="ECO:0007669"/>
    <property type="project" value="InterPro"/>
</dbReference>
<keyword evidence="1" id="KW-0472">Membrane</keyword>
<sequence>METGGSMRIEHTLPSDLLRHRAVRVLIVGAGGTGSAIVMGLPYLDQAMRVWGHHDGIDVVMMDADTVSETNCVRQPFSASDVGQNKATVLINRINMFWGTNWSAIPSHFHVRSFDRNQDRCPDLLIGCVDTRAARKAIEDSFSRALSRTCYWLDLGNNAASGQYILGQPLNARNRRKAGRLRTISELYPEIVDAEAGEDPLPSCSAVEALDRQEPFINQTLAASALAMLAQLFRYGKLTHHGAFFNAKTGQMSALPVDPKLWSTTRRRVTRTRPPFKKI</sequence>
<dbReference type="EMBL" id="CABN01000042">
    <property type="protein sequence ID" value="CBH99696.1"/>
    <property type="molecule type" value="Genomic_DNA"/>
</dbReference>
<comment type="caution">
    <text evidence="3">The sequence shown here is derived from an EMBL/GenBank/DDBJ whole genome shotgun (WGS) entry which is preliminary data.</text>
</comment>
<organism evidence="3">
    <name type="scientific">mine drainage metagenome</name>
    <dbReference type="NCBI Taxonomy" id="410659"/>
    <lineage>
        <taxon>unclassified sequences</taxon>
        <taxon>metagenomes</taxon>
        <taxon>ecological metagenomes</taxon>
    </lineage>
</organism>
<feature type="transmembrane region" description="Helical" evidence="1">
    <location>
        <begin position="22"/>
        <end position="44"/>
    </location>
</feature>
<dbReference type="Pfam" id="PF00899">
    <property type="entry name" value="ThiF"/>
    <property type="match status" value="1"/>
</dbReference>
<dbReference type="InterPro" id="IPR000594">
    <property type="entry name" value="ThiF_NAD_FAD-bd"/>
</dbReference>
<dbReference type="InterPro" id="IPR022500">
    <property type="entry name" value="PRTRC_ThiF"/>
</dbReference>
<evidence type="ECO:0000313" key="3">
    <source>
        <dbReference type="EMBL" id="CBH99696.1"/>
    </source>
</evidence>
<dbReference type="SUPFAM" id="SSF69572">
    <property type="entry name" value="Activating enzymes of the ubiquitin-like proteins"/>
    <property type="match status" value="1"/>
</dbReference>
<gene>
    <name evidence="3" type="ORF">CARN3_0640</name>
</gene>
<dbReference type="InterPro" id="IPR035985">
    <property type="entry name" value="Ubiquitin-activating_enz"/>
</dbReference>
<dbReference type="CDD" id="cd01483">
    <property type="entry name" value="E1_enzyme_family"/>
    <property type="match status" value="1"/>
</dbReference>
<keyword evidence="1" id="KW-1133">Transmembrane helix</keyword>
<evidence type="ECO:0000259" key="2">
    <source>
        <dbReference type="Pfam" id="PF00899"/>
    </source>
</evidence>
<name>E6PXN7_9ZZZZ</name>
<dbReference type="AlphaFoldDB" id="E6PXN7"/>
<proteinExistence type="predicted"/>
<feature type="domain" description="THIF-type NAD/FAD binding fold" evidence="2">
    <location>
        <begin position="17"/>
        <end position="140"/>
    </location>
</feature>
<accession>E6PXN7</accession>
<dbReference type="Gene3D" id="3.40.50.720">
    <property type="entry name" value="NAD(P)-binding Rossmann-like Domain"/>
    <property type="match status" value="1"/>
</dbReference>